<reference evidence="2" key="1">
    <citation type="journal article" date="2015" name="Nature">
        <title>Complex archaea that bridge the gap between prokaryotes and eukaryotes.</title>
        <authorList>
            <person name="Spang A."/>
            <person name="Saw J.H."/>
            <person name="Jorgensen S.L."/>
            <person name="Zaremba-Niedzwiedzka K."/>
            <person name="Martijn J."/>
            <person name="Lind A.E."/>
            <person name="van Eijk R."/>
            <person name="Schleper C."/>
            <person name="Guy L."/>
            <person name="Ettema T.J."/>
        </authorList>
    </citation>
    <scope>NUCLEOTIDE SEQUENCE</scope>
</reference>
<gene>
    <name evidence="2" type="ORF">LCGC14_0468460</name>
</gene>
<organism evidence="2">
    <name type="scientific">marine sediment metagenome</name>
    <dbReference type="NCBI Taxonomy" id="412755"/>
    <lineage>
        <taxon>unclassified sequences</taxon>
        <taxon>metagenomes</taxon>
        <taxon>ecological metagenomes</taxon>
    </lineage>
</organism>
<sequence>MARDITAGMVTALEAGTVRQTLLGRFDILTDPLIAWTGHGTFAPSATGDAALDGQIFVNMAPFIEMTDIVEDQGIGGPVTMVVSGHDLDFELLKQIVNDKRQWRGRSAWLWLALLNEDEATVVSNPARIKTGVMTQMTVKRDAEGATVAVTIDKDLGRALDIPWRWLDHVRLFPADTWSSFILELSNKPEGLGDPDIHRGPQPKGPKTPGGGGEPL</sequence>
<comment type="caution">
    <text evidence="2">The sequence shown here is derived from an EMBL/GenBank/DDBJ whole genome shotgun (WGS) entry which is preliminary data.</text>
</comment>
<proteinExistence type="predicted"/>
<name>A0A0F9SCX7_9ZZZZ</name>
<dbReference type="AlphaFoldDB" id="A0A0F9SCX7"/>
<accession>A0A0F9SCX7</accession>
<dbReference type="EMBL" id="LAZR01000492">
    <property type="protein sequence ID" value="KKN66735.1"/>
    <property type="molecule type" value="Genomic_DNA"/>
</dbReference>
<feature type="region of interest" description="Disordered" evidence="1">
    <location>
        <begin position="192"/>
        <end position="216"/>
    </location>
</feature>
<evidence type="ECO:0000313" key="2">
    <source>
        <dbReference type="EMBL" id="KKN66735.1"/>
    </source>
</evidence>
<evidence type="ECO:0000256" key="1">
    <source>
        <dbReference type="SAM" id="MobiDB-lite"/>
    </source>
</evidence>
<protein>
    <submittedName>
        <fullName evidence="2">Uncharacterized protein</fullName>
    </submittedName>
</protein>